<gene>
    <name evidence="1" type="ORF">E2N92_00300</name>
</gene>
<accession>A0A8G0ZY46</accession>
<proteinExistence type="predicted"/>
<protein>
    <recommendedName>
        <fullName evidence="3">Lipoprotein</fullName>
    </recommendedName>
</protein>
<name>A0A8G0ZY46_9EURY</name>
<dbReference type="OrthoDB" id="104558at2157"/>
<keyword evidence="2" id="KW-1185">Reference proteome</keyword>
<reference evidence="1" key="1">
    <citation type="journal article" date="2005" name="Int. J. Syst. Evol. Microbiol.">
        <title>Methanofollis formosanus sp. nov., isolated from a fish pond.</title>
        <authorList>
            <person name="Wu S.Y."/>
            <person name="Chen S.C."/>
            <person name="Lai M.C."/>
        </authorList>
    </citation>
    <scope>NUCLEOTIDE SEQUENCE</scope>
    <source>
        <strain evidence="1">ML15</strain>
    </source>
</reference>
<sequence>MYKEKKILALLFSLAILGCTLFTVGCTTKEEPETTTPVLTPPSFQPDILDKPIINAPEGEGGLSPFLFEFDMVNASGFEAVRADLPGASTLVLKPNASATLPIIVSSEATVSTEIRVARTEGLPEGVQVFYTPDTFTLETREKTCLEMSLTSSENLNIPAETAVVVWIEGAGWEIGRAFYLESV</sequence>
<dbReference type="AlphaFoldDB" id="A0A8G0ZY46"/>
<dbReference type="RefSeq" id="WP_220681716.1">
    <property type="nucleotide sequence ID" value="NZ_CP037968.1"/>
</dbReference>
<organism evidence="1 2">
    <name type="scientific">Methanofollis formosanus</name>
    <dbReference type="NCBI Taxonomy" id="299308"/>
    <lineage>
        <taxon>Archaea</taxon>
        <taxon>Methanobacteriati</taxon>
        <taxon>Methanobacteriota</taxon>
        <taxon>Stenosarchaea group</taxon>
        <taxon>Methanomicrobia</taxon>
        <taxon>Methanomicrobiales</taxon>
        <taxon>Methanomicrobiaceae</taxon>
        <taxon>Methanofollis</taxon>
    </lineage>
</organism>
<evidence type="ECO:0000313" key="2">
    <source>
        <dbReference type="Proteomes" id="UP000826709"/>
    </source>
</evidence>
<dbReference type="KEGG" id="mfk:E2N92_00300"/>
<dbReference type="PROSITE" id="PS51257">
    <property type="entry name" value="PROKAR_LIPOPROTEIN"/>
    <property type="match status" value="1"/>
</dbReference>
<evidence type="ECO:0000313" key="1">
    <source>
        <dbReference type="EMBL" id="QYZ77975.1"/>
    </source>
</evidence>
<dbReference type="EMBL" id="CP037968">
    <property type="protein sequence ID" value="QYZ77975.1"/>
    <property type="molecule type" value="Genomic_DNA"/>
</dbReference>
<reference evidence="1" key="2">
    <citation type="submission" date="2019-03" db="EMBL/GenBank/DDBJ databases">
        <authorList>
            <person name="Chen S.-C."/>
            <person name="Wu S.-Y."/>
            <person name="Lai M.-C."/>
        </authorList>
    </citation>
    <scope>NUCLEOTIDE SEQUENCE</scope>
    <source>
        <strain evidence="1">ML15</strain>
    </source>
</reference>
<dbReference type="Proteomes" id="UP000826709">
    <property type="component" value="Chromosome"/>
</dbReference>
<evidence type="ECO:0008006" key="3">
    <source>
        <dbReference type="Google" id="ProtNLM"/>
    </source>
</evidence>